<evidence type="ECO:0000313" key="2">
    <source>
        <dbReference type="Proteomes" id="UP000028524"/>
    </source>
</evidence>
<dbReference type="InParanoid" id="A0A084QYE6"/>
<proteinExistence type="predicted"/>
<name>A0A084QYE6_STAC4</name>
<dbReference type="OrthoDB" id="3486565at2759"/>
<dbReference type="Proteomes" id="UP000028524">
    <property type="component" value="Unassembled WGS sequence"/>
</dbReference>
<reference evidence="1 2" key="1">
    <citation type="journal article" date="2014" name="BMC Genomics">
        <title>Comparative genome sequencing reveals chemotype-specific gene clusters in the toxigenic black mold Stachybotrys.</title>
        <authorList>
            <person name="Semeiks J."/>
            <person name="Borek D."/>
            <person name="Otwinowski Z."/>
            <person name="Grishin N.V."/>
        </authorList>
    </citation>
    <scope>NUCLEOTIDE SEQUENCE [LARGE SCALE GENOMIC DNA]</scope>
    <source>
        <strain evidence="1 2">IBT 40285</strain>
    </source>
</reference>
<dbReference type="AlphaFoldDB" id="A0A084QYE6"/>
<dbReference type="STRING" id="1283841.A0A084QYE6"/>
<gene>
    <name evidence="1" type="ORF">S40285_10615</name>
</gene>
<keyword evidence="2" id="KW-1185">Reference proteome</keyword>
<evidence type="ECO:0000313" key="1">
    <source>
        <dbReference type="EMBL" id="KFA68981.1"/>
    </source>
</evidence>
<organism evidence="1 2">
    <name type="scientific">Stachybotrys chlorohalonatus (strain IBT 40285)</name>
    <dbReference type="NCBI Taxonomy" id="1283841"/>
    <lineage>
        <taxon>Eukaryota</taxon>
        <taxon>Fungi</taxon>
        <taxon>Dikarya</taxon>
        <taxon>Ascomycota</taxon>
        <taxon>Pezizomycotina</taxon>
        <taxon>Sordariomycetes</taxon>
        <taxon>Hypocreomycetidae</taxon>
        <taxon>Hypocreales</taxon>
        <taxon>Stachybotryaceae</taxon>
        <taxon>Stachybotrys</taxon>
    </lineage>
</organism>
<dbReference type="HOGENOM" id="CLU_1653280_0_0_1"/>
<protein>
    <submittedName>
        <fullName evidence="1">Uncharacterized protein</fullName>
    </submittedName>
</protein>
<accession>A0A084QYE6</accession>
<dbReference type="EMBL" id="KL659644">
    <property type="protein sequence ID" value="KFA68981.1"/>
    <property type="molecule type" value="Genomic_DNA"/>
</dbReference>
<sequence length="160" mass="18309">MQEIDPAIPSWSWASVGYKPVKNSWKEILYFQALAVVEKVDLVEQHHTFGAVKGGRVTITGPLIKLPRLYHKEWESTEASISEHERHISKIIKKESRGDVEHKYYLLVLEATGATANGNEYRRVGVLTVRYFHKDDVAPPEIIDFFKEMDASLTARLQES</sequence>